<dbReference type="PANTHER" id="PTHR37835:SF1">
    <property type="entry name" value="ALPHA-CLOSTRIPAIN"/>
    <property type="match status" value="1"/>
</dbReference>
<dbReference type="Pfam" id="PF03415">
    <property type="entry name" value="Peptidase_C11"/>
    <property type="match status" value="1"/>
</dbReference>
<evidence type="ECO:0000256" key="1">
    <source>
        <dbReference type="SAM" id="MobiDB-lite"/>
    </source>
</evidence>
<dbReference type="Proteomes" id="UP000018201">
    <property type="component" value="Unassembled WGS sequence"/>
</dbReference>
<feature type="region of interest" description="Disordered" evidence="1">
    <location>
        <begin position="928"/>
        <end position="993"/>
    </location>
</feature>
<reference evidence="2" key="1">
    <citation type="submission" date="2013-10" db="EMBL/GenBank/DDBJ databases">
        <title>Genomic analysis of the causative agents of coccidiosis in chickens.</title>
        <authorList>
            <person name="Reid A.J."/>
            <person name="Blake D."/>
            <person name="Billington K."/>
            <person name="Browne H."/>
            <person name="Dunn M."/>
            <person name="Hung S."/>
            <person name="Kawahara F."/>
            <person name="Miranda-Saavedra D."/>
            <person name="Mourier T."/>
            <person name="Nagra H."/>
            <person name="Otto T.D."/>
            <person name="Rawlings N."/>
            <person name="Sanchez A."/>
            <person name="Sanders M."/>
            <person name="Subramaniam C."/>
            <person name="Tay Y."/>
            <person name="Dear P."/>
            <person name="Doerig C."/>
            <person name="Gruber A."/>
            <person name="Parkinson J."/>
            <person name="Shirley M."/>
            <person name="Wan K.L."/>
            <person name="Berriman M."/>
            <person name="Tomley F."/>
            <person name="Pain A."/>
        </authorList>
    </citation>
    <scope>NUCLEOTIDE SEQUENCE [LARGE SCALE GENOMIC DNA]</scope>
    <source>
        <strain evidence="2">Houghton</strain>
    </source>
</reference>
<feature type="region of interest" description="Disordered" evidence="1">
    <location>
        <begin position="1076"/>
        <end position="1124"/>
    </location>
</feature>
<feature type="compositionally biased region" description="Polar residues" evidence="1">
    <location>
        <begin position="931"/>
        <end position="968"/>
    </location>
</feature>
<dbReference type="PANTHER" id="PTHR37835">
    <property type="entry name" value="ALPHA-CLOSTRIPAIN"/>
    <property type="match status" value="1"/>
</dbReference>
<reference evidence="2" key="2">
    <citation type="submission" date="2013-10" db="EMBL/GenBank/DDBJ databases">
        <authorList>
            <person name="Aslett M."/>
        </authorList>
    </citation>
    <scope>NUCLEOTIDE SEQUENCE [LARGE SCALE GENOMIC DNA]</scope>
    <source>
        <strain evidence="2">Houghton</strain>
    </source>
</reference>
<sequence length="1264" mass="137799">MLDSQFQEVQYYAFIAAHQDGSGYCIPLEFGDDRHGAADLECLSTGFSCIVANLRASGWAFAGNWNSKKTSHCHSTCSVCRADCCRGKADNCLACKGSRQAFHPLYRDGTGRCLDLNLSDEEVSATSWEQQGAVEETPALRETEKNISTKEDANTFSALLQSIVSVASSVPVGRATGDPKVAASFETGATKTGPSFLPRRSLCESLPRKIGDMPIRAWSQLMFVHADNNLEESALLDLEEMLHPWRGEIVKRHARAALRGRGTPPLPVGGSALSGLTSQEALEDLYLVVLIDRSNQTSSTDMGTVHACPELEYSNLGEGVKQLPGTSEVELSTQMAFELLRVHLQDGRREWLLLRSLGEVDMNDPGVLGTAVTRFLDIFPSRHYAVVLWNHGSAWAGFGDDESNPNNQPMSIHDIAVGLKNGISRSKLGKVDRSFRLSLLGFDACLMGSSMDPTSLVRKPPPPYRTATAFEYGTSCYDLNDFLASLLQQFASDEQDLGRISLQSRRFDKETSWVVSDFKKAANQLSTEHRLLQQLTQQMHTANAVGAAQRALTDKVVAARVLFRKMIVAEVGSREPGRYGGLSIYFPDPNMAVNCKSHRNAASWARRYTSTIRTKFSSFVTSVLSNRKGSVCYSPWGGSGITGRDNTNPILQQAAEASQWFGVLCSRVLKPFPEGLLATVGISAVVPATVVSAMMFRGFTEGVDRRGQREIVVTGTAQATMTDAEVKSASVPLRFGDAPFEMQQVNSSSDDVAEARGSQARRQEADAVAGLREFTVVQGWWDTHVWILRQQLSLDDALKDPRPPWQKRGSSGSVEAVLVAIQEGSESSRLATGRATSFSFPFLFFKDALAAECLKEPTLHTEALERLETSRNNLGRRPTGDGFTGRIQTGSAGLEKRVLQGLRHVFTEESNSQATVKRRVLSTHVLPLGMPSTNSGGLETAEFQQRTSGIDSQTATSEVLSSKTPSSEHASKNRGYEAGDYLSPRQLSTKRVGSPPWLIHERLGREPQRQKGEKRGCGARAFLLASLDEGQTVSSELALYVVENEQTTEWPRSRGGLLVPIEQRLRRTTLSYKELEEAFPAPKKTDGNTDRSEDSTGFDRPSAIKETSTHDVNSKGEQNHQSSQGNIAAVVLEESVGDVTFVWSVESDVGKLSLQPTTISTMLRERRAEVSITSGQAPIIERAVVGFIAQDLLDQRAVAASSVPLDELKPLAPQSIWDSISQSLGFGGSATGDNEASSAFSSPSTCQPHWLGDGICDELCDTVP</sequence>
<evidence type="ECO:0000313" key="2">
    <source>
        <dbReference type="EMBL" id="CDI75895.1"/>
    </source>
</evidence>
<dbReference type="OrthoDB" id="339125at2759"/>
<name>U6G6U0_9EIME</name>
<gene>
    <name evidence="2" type="ORF">EPH_0024800</name>
</gene>
<proteinExistence type="predicted"/>
<dbReference type="AlphaFoldDB" id="U6G6U0"/>
<feature type="compositionally biased region" description="Basic and acidic residues" evidence="1">
    <location>
        <begin position="1083"/>
        <end position="1094"/>
    </location>
</feature>
<organism evidence="2 3">
    <name type="scientific">Eimeria praecox</name>
    <dbReference type="NCBI Taxonomy" id="51316"/>
    <lineage>
        <taxon>Eukaryota</taxon>
        <taxon>Sar</taxon>
        <taxon>Alveolata</taxon>
        <taxon>Apicomplexa</taxon>
        <taxon>Conoidasida</taxon>
        <taxon>Coccidia</taxon>
        <taxon>Eucoccidiorida</taxon>
        <taxon>Eimeriorina</taxon>
        <taxon>Eimeriidae</taxon>
        <taxon>Eimeria</taxon>
    </lineage>
</organism>
<protein>
    <submittedName>
        <fullName evidence="2">Uncharacterized protein</fullName>
    </submittedName>
</protein>
<evidence type="ECO:0000313" key="3">
    <source>
        <dbReference type="Proteomes" id="UP000018201"/>
    </source>
</evidence>
<keyword evidence="3" id="KW-1185">Reference proteome</keyword>
<dbReference type="EMBL" id="HG691203">
    <property type="protein sequence ID" value="CDI75895.1"/>
    <property type="molecule type" value="Genomic_DNA"/>
</dbReference>
<feature type="compositionally biased region" description="Basic and acidic residues" evidence="1">
    <location>
        <begin position="1107"/>
        <end position="1118"/>
    </location>
</feature>
<dbReference type="VEuPathDB" id="ToxoDB:EPH_0024800"/>
<dbReference type="InterPro" id="IPR005077">
    <property type="entry name" value="Peptidase_C11"/>
</dbReference>
<accession>U6G6U0</accession>
<dbReference type="Gene3D" id="3.40.50.11970">
    <property type="match status" value="1"/>
</dbReference>